<dbReference type="SMART" id="SM01321">
    <property type="entry name" value="Y1_Tnp"/>
    <property type="match status" value="1"/>
</dbReference>
<dbReference type="Pfam" id="PF01797">
    <property type="entry name" value="Y1_Tnp"/>
    <property type="match status" value="1"/>
</dbReference>
<evidence type="ECO:0000313" key="3">
    <source>
        <dbReference type="Proteomes" id="UP000501076"/>
    </source>
</evidence>
<dbReference type="GO" id="GO:0006313">
    <property type="term" value="P:DNA transposition"/>
    <property type="evidence" value="ECO:0007669"/>
    <property type="project" value="InterPro"/>
</dbReference>
<dbReference type="EMBL" id="CP045273">
    <property type="protein sequence ID" value="QJX80468.1"/>
    <property type="molecule type" value="Genomic_DNA"/>
</dbReference>
<sequence length="143" mass="16790">MCMEKFTELGVISARTCVHKMKYRLIWTVQDGRNVLGPDLELFIQTVFKQIADEKEFIIHNLKVLNQNYIDVTVSAHPKIAPSYIVKMLKGISGRKIYLQFPDIKQKLEKGLLWTNNFYIQTIGSYSEDVVEEYIKKQFRKNK</sequence>
<evidence type="ECO:0000313" key="2">
    <source>
        <dbReference type="EMBL" id="QJX80468.1"/>
    </source>
</evidence>
<dbReference type="GO" id="GO:0004803">
    <property type="term" value="F:transposase activity"/>
    <property type="evidence" value="ECO:0007669"/>
    <property type="project" value="InterPro"/>
</dbReference>
<dbReference type="Gene3D" id="3.30.70.1290">
    <property type="entry name" value="Transposase IS200-like"/>
    <property type="match status" value="1"/>
</dbReference>
<dbReference type="InterPro" id="IPR036515">
    <property type="entry name" value="Transposase_17_sf"/>
</dbReference>
<name>A0A6M6E7H4_PRIMG</name>
<geneLocation type="plasmid" evidence="3">
    <name>pfdu301a</name>
</geneLocation>
<gene>
    <name evidence="2" type="primary">tnpA</name>
    <name evidence="2" type="ORF">FDZ14_30740</name>
</gene>
<dbReference type="NCBIfam" id="NF033573">
    <property type="entry name" value="transpos_IS200"/>
    <property type="match status" value="1"/>
</dbReference>
<reference evidence="2 3" key="1">
    <citation type="submission" date="2019-10" db="EMBL/GenBank/DDBJ databases">
        <title>Complete genome sequences for adaption low water activity.</title>
        <authorList>
            <person name="Zhao L."/>
            <person name="Zhong J."/>
        </authorList>
    </citation>
    <scope>NUCLEOTIDE SEQUENCE [LARGE SCALE GENOMIC DNA]</scope>
    <source>
        <strain evidence="2 3">FDU301</strain>
        <plasmid evidence="3">pfdu301a</plasmid>
    </source>
</reference>
<dbReference type="InterPro" id="IPR002686">
    <property type="entry name" value="Transposase_17"/>
</dbReference>
<keyword evidence="2" id="KW-0614">Plasmid</keyword>
<proteinExistence type="predicted"/>
<dbReference type="PANTHER" id="PTHR33360:SF2">
    <property type="entry name" value="TRANSPOSASE FOR INSERTION SEQUENCE ELEMENT IS200"/>
    <property type="match status" value="1"/>
</dbReference>
<dbReference type="GO" id="GO:0003677">
    <property type="term" value="F:DNA binding"/>
    <property type="evidence" value="ECO:0007669"/>
    <property type="project" value="InterPro"/>
</dbReference>
<dbReference type="SUPFAM" id="SSF143422">
    <property type="entry name" value="Transposase IS200-like"/>
    <property type="match status" value="1"/>
</dbReference>
<accession>A0A6M6E7H4</accession>
<organism evidence="2 3">
    <name type="scientific">Priestia megaterium</name>
    <name type="common">Bacillus megaterium</name>
    <dbReference type="NCBI Taxonomy" id="1404"/>
    <lineage>
        <taxon>Bacteria</taxon>
        <taxon>Bacillati</taxon>
        <taxon>Bacillota</taxon>
        <taxon>Bacilli</taxon>
        <taxon>Bacillales</taxon>
        <taxon>Bacillaceae</taxon>
        <taxon>Priestia</taxon>
    </lineage>
</organism>
<dbReference type="AlphaFoldDB" id="A0A6M6E7H4"/>
<dbReference type="Proteomes" id="UP000501076">
    <property type="component" value="Plasmid pFDU301A"/>
</dbReference>
<feature type="domain" description="Transposase IS200-like" evidence="1">
    <location>
        <begin position="18"/>
        <end position="138"/>
    </location>
</feature>
<dbReference type="PANTHER" id="PTHR33360">
    <property type="entry name" value="TRANSPOSASE FOR INSERTION SEQUENCE ELEMENT IS200"/>
    <property type="match status" value="1"/>
</dbReference>
<protein>
    <submittedName>
        <fullName evidence="2">IS200/IS605 family transposase</fullName>
    </submittedName>
</protein>
<evidence type="ECO:0000259" key="1">
    <source>
        <dbReference type="SMART" id="SM01321"/>
    </source>
</evidence>